<dbReference type="EMBL" id="JANBPG010000492">
    <property type="protein sequence ID" value="KAJ1896068.1"/>
    <property type="molecule type" value="Genomic_DNA"/>
</dbReference>
<reference evidence="1" key="1">
    <citation type="submission" date="2022-07" db="EMBL/GenBank/DDBJ databases">
        <title>Phylogenomic reconstructions and comparative analyses of Kickxellomycotina fungi.</title>
        <authorList>
            <person name="Reynolds N.K."/>
            <person name="Stajich J.E."/>
            <person name="Barry K."/>
            <person name="Grigoriev I.V."/>
            <person name="Crous P."/>
            <person name="Smith M.E."/>
        </authorList>
    </citation>
    <scope>NUCLEOTIDE SEQUENCE</scope>
    <source>
        <strain evidence="1">Benny 63K</strain>
    </source>
</reference>
<keyword evidence="2" id="KW-1185">Reference proteome</keyword>
<proteinExistence type="predicted"/>
<evidence type="ECO:0000313" key="1">
    <source>
        <dbReference type="EMBL" id="KAJ1896068.1"/>
    </source>
</evidence>
<keyword evidence="1" id="KW-0808">Transferase</keyword>
<name>A0ACC1IM44_9FUNG</name>
<gene>
    <name evidence="1" type="primary">SPB1_1</name>
    <name evidence="1" type="ORF">LPJ66_004220</name>
</gene>
<protein>
    <submittedName>
        <fullName evidence="1">AdoMet-dependent rRNA methyltransferase spb1</fullName>
    </submittedName>
</protein>
<evidence type="ECO:0000313" key="2">
    <source>
        <dbReference type="Proteomes" id="UP001150581"/>
    </source>
</evidence>
<accession>A0ACC1IM44</accession>
<comment type="caution">
    <text evidence="1">The sequence shown here is derived from an EMBL/GenBank/DDBJ whole genome shotgun (WGS) entry which is preliminary data.</text>
</comment>
<dbReference type="Proteomes" id="UP001150581">
    <property type="component" value="Unassembled WGS sequence"/>
</dbReference>
<keyword evidence="1" id="KW-0489">Methyltransferase</keyword>
<feature type="non-terminal residue" evidence="1">
    <location>
        <position position="474"/>
    </location>
</feature>
<organism evidence="1 2">
    <name type="scientific">Kickxella alabastrina</name>
    <dbReference type="NCBI Taxonomy" id="61397"/>
    <lineage>
        <taxon>Eukaryota</taxon>
        <taxon>Fungi</taxon>
        <taxon>Fungi incertae sedis</taxon>
        <taxon>Zoopagomycota</taxon>
        <taxon>Kickxellomycotina</taxon>
        <taxon>Kickxellomycetes</taxon>
        <taxon>Kickxellales</taxon>
        <taxon>Kickxellaceae</taxon>
        <taxon>Kickxella</taxon>
    </lineage>
</organism>
<sequence>MGYQKKTGKGRLDKYYHLAKEQGYRARSAFKLIQLNKKYNFLGSARSLIDLCAAPGGWLQVAQKYMPVKSIILGVDLVPIKPIPNVITLVEDILTDKCRNRLRQEMKTWKADVVLHDGAPNVGSNWSHDAYSQTELVLMSLKLATEFLNKGGTFVTKVFRSKDYNSLIWVFNQLFGKVEATKPPSSRNVSAEIFVVCQDYIAPKKIDPRFLDAKYVFEDLILNKAQTSTDIFAPEIKKKKRHREGYEEGDYILHKKIDAMEFVKSRDPAGTLGGANEMVFDTEESIEVAKLPETTEDILLACRDLRVLGKKDFRILMKWRASLRERFQLEKAEEQPKIDDGADGKDGSDIEGELDTLATEEMKRLKKERKRLNAKRQRQLIKLQLNMTTPTDIGMEQDGGDPVFRSDLAIKMSGTRALKDLREADVGDIDVDIDLADDELVELGSRPIDSDDSYSDADSGDEAGGNNVDSDDEQ</sequence>